<feature type="transmembrane region" description="Helical" evidence="1">
    <location>
        <begin position="59"/>
        <end position="80"/>
    </location>
</feature>
<dbReference type="PATRIC" id="fig|136857.5.peg.2112"/>
<reference evidence="2 3" key="1">
    <citation type="journal article" date="2015" name="Genome Announc.">
        <title>Complete Genome Sequence of the Type Strain Corynebacterium testudinoris DSM 44614, Recovered from Necrotic Lesions in the Mouth of a Tortoise.</title>
        <authorList>
            <person name="Ruckert C."/>
            <person name="Kriete M."/>
            <person name="Jaenicke S."/>
            <person name="Winkler A."/>
            <person name="Tauch A."/>
        </authorList>
    </citation>
    <scope>NUCLEOTIDE SEQUENCE [LARGE SCALE GENOMIC DNA]</scope>
    <source>
        <strain evidence="2 3">DSM 44614</strain>
    </source>
</reference>
<dbReference type="AlphaFoldDB" id="A0A0G3H869"/>
<feature type="transmembrane region" description="Helical" evidence="1">
    <location>
        <begin position="151"/>
        <end position="172"/>
    </location>
</feature>
<keyword evidence="1" id="KW-0812">Transmembrane</keyword>
<organism evidence="2 3">
    <name type="scientific">Corynebacterium testudinoris</name>
    <dbReference type="NCBI Taxonomy" id="136857"/>
    <lineage>
        <taxon>Bacteria</taxon>
        <taxon>Bacillati</taxon>
        <taxon>Actinomycetota</taxon>
        <taxon>Actinomycetes</taxon>
        <taxon>Mycobacteriales</taxon>
        <taxon>Corynebacteriaceae</taxon>
        <taxon>Corynebacterium</taxon>
    </lineage>
</organism>
<proteinExistence type="predicted"/>
<dbReference type="EMBL" id="CP011545">
    <property type="protein sequence ID" value="AKK09549.1"/>
    <property type="molecule type" value="Genomic_DNA"/>
</dbReference>
<keyword evidence="3" id="KW-1185">Reference proteome</keyword>
<evidence type="ECO:0000313" key="3">
    <source>
        <dbReference type="Proteomes" id="UP000035540"/>
    </source>
</evidence>
<gene>
    <name evidence="2" type="ORF">CTEST_10650</name>
</gene>
<accession>A0A0G3H869</accession>
<dbReference type="STRING" id="136857.CTEST_10650"/>
<feature type="transmembrane region" description="Helical" evidence="1">
    <location>
        <begin position="124"/>
        <end position="145"/>
    </location>
</feature>
<protein>
    <submittedName>
        <fullName evidence="2">Uncharacterized protein</fullName>
    </submittedName>
</protein>
<evidence type="ECO:0000256" key="1">
    <source>
        <dbReference type="SAM" id="Phobius"/>
    </source>
</evidence>
<feature type="transmembrane region" description="Helical" evidence="1">
    <location>
        <begin position="92"/>
        <end position="112"/>
    </location>
</feature>
<keyword evidence="1" id="KW-1133">Transmembrane helix</keyword>
<dbReference type="KEGG" id="cted:CTEST_10650"/>
<reference evidence="3" key="2">
    <citation type="submission" date="2015-05" db="EMBL/GenBank/DDBJ databases">
        <title>Complete genome sequence of Corynebacterium testudinoris DSM 44614, recovered from necrotic lesions in the mouth of a tortoise.</title>
        <authorList>
            <person name="Ruckert C."/>
            <person name="Albersmeier A."/>
            <person name="Winkler A."/>
            <person name="Tauch A."/>
        </authorList>
    </citation>
    <scope>NUCLEOTIDE SEQUENCE [LARGE SCALE GENOMIC DNA]</scope>
    <source>
        <strain evidence="3">DSM 44614</strain>
    </source>
</reference>
<name>A0A0G3H869_9CORY</name>
<evidence type="ECO:0000313" key="2">
    <source>
        <dbReference type="EMBL" id="AKK09549.1"/>
    </source>
</evidence>
<keyword evidence="1" id="KW-0472">Membrane</keyword>
<sequence>MLGAYLFAVATNKLICRKYLPEWKVVSIVRAMEPHTPDNARILLDYANTTTRHAAGVSLAWLCYIALCAGGAIAAIGLAYANVTDSTPAPAWIAGSLWVGIGVAFTAGATALSPPTRRGFNTRWTVMIGVWVVLWAVVSFLNSSFTLGHGIALAAGFMAVAVLGPIWDIVAVNKK</sequence>
<dbReference type="Proteomes" id="UP000035540">
    <property type="component" value="Chromosome"/>
</dbReference>